<dbReference type="GO" id="GO:0004674">
    <property type="term" value="F:protein serine/threonine kinase activity"/>
    <property type="evidence" value="ECO:0007669"/>
    <property type="project" value="UniProtKB-KW"/>
</dbReference>
<dbReference type="PROSITE" id="PS00108">
    <property type="entry name" value="PROTEIN_KINASE_ST"/>
    <property type="match status" value="1"/>
</dbReference>
<feature type="binding site" evidence="9">
    <location>
        <position position="33"/>
    </location>
    <ligand>
        <name>ATP</name>
        <dbReference type="ChEBI" id="CHEBI:30616"/>
    </ligand>
</feature>
<comment type="similarity">
    <text evidence="10">Belongs to the protein kinase superfamily.</text>
</comment>
<keyword evidence="5 12" id="KW-0418">Kinase</keyword>
<evidence type="ECO:0000256" key="9">
    <source>
        <dbReference type="PROSITE-ProRule" id="PRU10141"/>
    </source>
</evidence>
<feature type="domain" description="Protein kinase" evidence="11">
    <location>
        <begin position="1"/>
        <end position="207"/>
    </location>
</feature>
<organism evidence="12 13">
    <name type="scientific">Gossypium australe</name>
    <dbReference type="NCBI Taxonomy" id="47621"/>
    <lineage>
        <taxon>Eukaryota</taxon>
        <taxon>Viridiplantae</taxon>
        <taxon>Streptophyta</taxon>
        <taxon>Embryophyta</taxon>
        <taxon>Tracheophyta</taxon>
        <taxon>Spermatophyta</taxon>
        <taxon>Magnoliopsida</taxon>
        <taxon>eudicotyledons</taxon>
        <taxon>Gunneridae</taxon>
        <taxon>Pentapetalae</taxon>
        <taxon>rosids</taxon>
        <taxon>malvids</taxon>
        <taxon>Malvales</taxon>
        <taxon>Malvaceae</taxon>
        <taxon>Malvoideae</taxon>
        <taxon>Gossypium</taxon>
    </lineage>
</organism>
<dbReference type="SUPFAM" id="SSF56112">
    <property type="entry name" value="Protein kinase-like (PK-like)"/>
    <property type="match status" value="1"/>
</dbReference>
<dbReference type="PROSITE" id="PS50011">
    <property type="entry name" value="PROTEIN_KINASE_DOM"/>
    <property type="match status" value="1"/>
</dbReference>
<dbReference type="EMBL" id="SMMG02000002">
    <property type="protein sequence ID" value="KAA3484880.1"/>
    <property type="molecule type" value="Genomic_DNA"/>
</dbReference>
<dbReference type="GO" id="GO:0005524">
    <property type="term" value="F:ATP binding"/>
    <property type="evidence" value="ECO:0007669"/>
    <property type="project" value="UniProtKB-UniRule"/>
</dbReference>
<dbReference type="Proteomes" id="UP000325315">
    <property type="component" value="Unassembled WGS sequence"/>
</dbReference>
<evidence type="ECO:0000256" key="10">
    <source>
        <dbReference type="RuleBase" id="RU000304"/>
    </source>
</evidence>
<dbReference type="OrthoDB" id="193931at2759"/>
<evidence type="ECO:0000256" key="8">
    <source>
        <dbReference type="ARBA" id="ARBA00048679"/>
    </source>
</evidence>
<sequence>MERYEIVKDIGSGNFGVAKLVRDRWTKELFAVKFIERGHKVLLTPTHLAIVMEYAAGGELFERICSAGRFSEDEQICHRDLKLENTLLDGSTAPRVKICDFGYSKSSVLHSQPKSTVGTPAYIAPEIADVWSCGVTLFVMLVGAYPFEDPNDPKNFKNTIGRILSAHYSIPDYVRVSVECKHLLSRIFAANPEMRITIPEIRSHPWFLKNLPMELMEGGSWQSQDVNNPSQTMEEVQFIIQEAMKITEVPKVGEFSMGGSMDLDDLDADTDLDVDTSGDFVCPL</sequence>
<dbReference type="PROSITE" id="PS00107">
    <property type="entry name" value="PROTEIN_KINASE_ATP"/>
    <property type="match status" value="1"/>
</dbReference>
<protein>
    <recommendedName>
        <fullName evidence="1">non-specific serine/threonine protein kinase</fullName>
        <ecNumber evidence="1">2.7.11.1</ecNumber>
    </recommendedName>
</protein>
<dbReference type="PANTHER" id="PTHR24343">
    <property type="entry name" value="SERINE/THREONINE KINASE"/>
    <property type="match status" value="1"/>
</dbReference>
<dbReference type="SMART" id="SM00220">
    <property type="entry name" value="S_TKc"/>
    <property type="match status" value="1"/>
</dbReference>
<name>A0A5B6WSM1_9ROSI</name>
<keyword evidence="2 10" id="KW-0723">Serine/threonine-protein kinase</keyword>
<evidence type="ECO:0000313" key="13">
    <source>
        <dbReference type="Proteomes" id="UP000325315"/>
    </source>
</evidence>
<comment type="catalytic activity">
    <reaction evidence="8">
        <text>L-seryl-[protein] + ATP = O-phospho-L-seryl-[protein] + ADP + H(+)</text>
        <dbReference type="Rhea" id="RHEA:17989"/>
        <dbReference type="Rhea" id="RHEA-COMP:9863"/>
        <dbReference type="Rhea" id="RHEA-COMP:11604"/>
        <dbReference type="ChEBI" id="CHEBI:15378"/>
        <dbReference type="ChEBI" id="CHEBI:29999"/>
        <dbReference type="ChEBI" id="CHEBI:30616"/>
        <dbReference type="ChEBI" id="CHEBI:83421"/>
        <dbReference type="ChEBI" id="CHEBI:456216"/>
        <dbReference type="EC" id="2.7.11.1"/>
    </reaction>
</comment>
<evidence type="ECO:0000256" key="1">
    <source>
        <dbReference type="ARBA" id="ARBA00012513"/>
    </source>
</evidence>
<evidence type="ECO:0000256" key="6">
    <source>
        <dbReference type="ARBA" id="ARBA00022840"/>
    </source>
</evidence>
<dbReference type="InterPro" id="IPR000719">
    <property type="entry name" value="Prot_kinase_dom"/>
</dbReference>
<evidence type="ECO:0000256" key="5">
    <source>
        <dbReference type="ARBA" id="ARBA00022777"/>
    </source>
</evidence>
<dbReference type="Pfam" id="PF00069">
    <property type="entry name" value="Pkinase"/>
    <property type="match status" value="1"/>
</dbReference>
<evidence type="ECO:0000256" key="3">
    <source>
        <dbReference type="ARBA" id="ARBA00022679"/>
    </source>
</evidence>
<evidence type="ECO:0000259" key="11">
    <source>
        <dbReference type="PROSITE" id="PS50011"/>
    </source>
</evidence>
<evidence type="ECO:0000256" key="7">
    <source>
        <dbReference type="ARBA" id="ARBA00047899"/>
    </source>
</evidence>
<dbReference type="InterPro" id="IPR011009">
    <property type="entry name" value="Kinase-like_dom_sf"/>
</dbReference>
<dbReference type="Gene3D" id="1.10.510.10">
    <property type="entry name" value="Transferase(Phosphotransferase) domain 1"/>
    <property type="match status" value="2"/>
</dbReference>
<dbReference type="InterPro" id="IPR008271">
    <property type="entry name" value="Ser/Thr_kinase_AS"/>
</dbReference>
<evidence type="ECO:0000256" key="4">
    <source>
        <dbReference type="ARBA" id="ARBA00022741"/>
    </source>
</evidence>
<keyword evidence="6 9" id="KW-0067">ATP-binding</keyword>
<dbReference type="InterPro" id="IPR017441">
    <property type="entry name" value="Protein_kinase_ATP_BS"/>
</dbReference>
<dbReference type="EC" id="2.7.11.1" evidence="1"/>
<keyword evidence="13" id="KW-1185">Reference proteome</keyword>
<evidence type="ECO:0000313" key="12">
    <source>
        <dbReference type="EMBL" id="KAA3484880.1"/>
    </source>
</evidence>
<accession>A0A5B6WSM1</accession>
<dbReference type="GO" id="GO:0006970">
    <property type="term" value="P:response to osmotic stress"/>
    <property type="evidence" value="ECO:0007669"/>
    <property type="project" value="UniProtKB-ARBA"/>
</dbReference>
<gene>
    <name evidence="12" type="ORF">EPI10_006934</name>
</gene>
<dbReference type="AlphaFoldDB" id="A0A5B6WSM1"/>
<keyword evidence="4 9" id="KW-0547">Nucleotide-binding</keyword>
<keyword evidence="3" id="KW-0808">Transferase</keyword>
<reference evidence="13" key="1">
    <citation type="journal article" date="2019" name="Plant Biotechnol. J.">
        <title>Genome sequencing of the Australian wild diploid species Gossypium australe highlights disease resistance and delayed gland morphogenesis.</title>
        <authorList>
            <person name="Cai Y."/>
            <person name="Cai X."/>
            <person name="Wang Q."/>
            <person name="Wang P."/>
            <person name="Zhang Y."/>
            <person name="Cai C."/>
            <person name="Xu Y."/>
            <person name="Wang K."/>
            <person name="Zhou Z."/>
            <person name="Wang C."/>
            <person name="Geng S."/>
            <person name="Li B."/>
            <person name="Dong Q."/>
            <person name="Hou Y."/>
            <person name="Wang H."/>
            <person name="Ai P."/>
            <person name="Liu Z."/>
            <person name="Yi F."/>
            <person name="Sun M."/>
            <person name="An G."/>
            <person name="Cheng J."/>
            <person name="Zhang Y."/>
            <person name="Shi Q."/>
            <person name="Xie Y."/>
            <person name="Shi X."/>
            <person name="Chang Y."/>
            <person name="Huang F."/>
            <person name="Chen Y."/>
            <person name="Hong S."/>
            <person name="Mi L."/>
            <person name="Sun Q."/>
            <person name="Zhang L."/>
            <person name="Zhou B."/>
            <person name="Peng R."/>
            <person name="Zhang X."/>
            <person name="Liu F."/>
        </authorList>
    </citation>
    <scope>NUCLEOTIDE SEQUENCE [LARGE SCALE GENOMIC DNA]</scope>
    <source>
        <strain evidence="13">cv. PA1801</strain>
    </source>
</reference>
<proteinExistence type="inferred from homology"/>
<evidence type="ECO:0000256" key="2">
    <source>
        <dbReference type="ARBA" id="ARBA00022527"/>
    </source>
</evidence>
<comment type="caution">
    <text evidence="12">The sequence shown here is derived from an EMBL/GenBank/DDBJ whole genome shotgun (WGS) entry which is preliminary data.</text>
</comment>
<dbReference type="PANTHER" id="PTHR24343:SF418">
    <property type="entry name" value="SERINE_THREONINE-PROTEIN KINASE SAPK1"/>
    <property type="match status" value="1"/>
</dbReference>
<comment type="catalytic activity">
    <reaction evidence="7">
        <text>L-threonyl-[protein] + ATP = O-phospho-L-threonyl-[protein] + ADP + H(+)</text>
        <dbReference type="Rhea" id="RHEA:46608"/>
        <dbReference type="Rhea" id="RHEA-COMP:11060"/>
        <dbReference type="Rhea" id="RHEA-COMP:11605"/>
        <dbReference type="ChEBI" id="CHEBI:15378"/>
        <dbReference type="ChEBI" id="CHEBI:30013"/>
        <dbReference type="ChEBI" id="CHEBI:30616"/>
        <dbReference type="ChEBI" id="CHEBI:61977"/>
        <dbReference type="ChEBI" id="CHEBI:456216"/>
        <dbReference type="EC" id="2.7.11.1"/>
    </reaction>
</comment>